<dbReference type="Proteomes" id="UP000000560">
    <property type="component" value="Chromosome VIII"/>
</dbReference>
<protein>
    <submittedName>
        <fullName evidence="3">Integral membrane protein, putative (AFU_orthologue AFUA_1G04315)</fullName>
    </submittedName>
</protein>
<feature type="transmembrane region" description="Helical" evidence="1">
    <location>
        <begin position="154"/>
        <end position="174"/>
    </location>
</feature>
<dbReference type="Pfam" id="PF10615">
    <property type="entry name" value="DUF2470"/>
    <property type="match status" value="1"/>
</dbReference>
<sequence>MADDTSRKTFIINHMNTDHARSLSLYLRAYCGLSARASTSPKLEDVRLTDMVISAQGSRYTIPFDPPLASLSETRARVVAMHKEALKRLNLSDIKITRYSPPKGSQWIGFTLCLAILVGYCRRGNFEPGSLVYEGLGLAKYPGFTGFSYKWQPWIWGPLAVAHGFEALVLLGYMRLRKYGVQAFSGLWWTWMVLGFVEGFPAWMRFDGLVRRAEAEEKEKSG</sequence>
<keyword evidence="4" id="KW-1185">Reference proteome</keyword>
<dbReference type="InterPro" id="IPR037119">
    <property type="entry name" value="Haem_oxidase_HugZ-like_sf"/>
</dbReference>
<dbReference type="PANTHER" id="PTHR37783:SF1">
    <property type="entry name" value="MEMBRANE PROTEIN, PUTATIVE (AFU_ORTHOLOGUE AFUA_1G04315)-RELATED"/>
    <property type="match status" value="1"/>
</dbReference>
<reference evidence="4" key="1">
    <citation type="journal article" date="2005" name="Nature">
        <title>Sequencing of Aspergillus nidulans and comparative analysis with A. fumigatus and A. oryzae.</title>
        <authorList>
            <person name="Galagan J.E."/>
            <person name="Calvo S.E."/>
            <person name="Cuomo C."/>
            <person name="Ma L.J."/>
            <person name="Wortman J.R."/>
            <person name="Batzoglou S."/>
            <person name="Lee S.I."/>
            <person name="Basturkmen M."/>
            <person name="Spevak C.C."/>
            <person name="Clutterbuck J."/>
            <person name="Kapitonov V."/>
            <person name="Jurka J."/>
            <person name="Scazzocchio C."/>
            <person name="Farman M."/>
            <person name="Butler J."/>
            <person name="Purcell S."/>
            <person name="Harris S."/>
            <person name="Braus G.H."/>
            <person name="Draht O."/>
            <person name="Busch S."/>
            <person name="D'Enfert C."/>
            <person name="Bouchier C."/>
            <person name="Goldman G.H."/>
            <person name="Bell-Pedersen D."/>
            <person name="Griffiths-Jones S."/>
            <person name="Doonan J.H."/>
            <person name="Yu J."/>
            <person name="Vienken K."/>
            <person name="Pain A."/>
            <person name="Freitag M."/>
            <person name="Selker E.U."/>
            <person name="Archer D.B."/>
            <person name="Penalva M.A."/>
            <person name="Oakley B.R."/>
            <person name="Momany M."/>
            <person name="Tanaka T."/>
            <person name="Kumagai T."/>
            <person name="Asai K."/>
            <person name="Machida M."/>
            <person name="Nierman W.C."/>
            <person name="Denning D.W."/>
            <person name="Caddick M."/>
            <person name="Hynes M."/>
            <person name="Paoletti M."/>
            <person name="Fischer R."/>
            <person name="Miller B."/>
            <person name="Dyer P."/>
            <person name="Sachs M.S."/>
            <person name="Osmani S.A."/>
            <person name="Birren B.W."/>
        </authorList>
    </citation>
    <scope>NUCLEOTIDE SEQUENCE [LARGE SCALE GENOMIC DNA]</scope>
    <source>
        <strain evidence="4">FGSC A4 / ATCC 38163 / CBS 112.46 / NRRL 194 / M139</strain>
    </source>
</reference>
<keyword evidence="1" id="KW-0472">Membrane</keyword>
<proteinExistence type="predicted"/>
<feature type="transmembrane region" description="Helical" evidence="1">
    <location>
        <begin position="104"/>
        <end position="120"/>
    </location>
</feature>
<evidence type="ECO:0000313" key="3">
    <source>
        <dbReference type="EMBL" id="CBF89430.1"/>
    </source>
</evidence>
<keyword evidence="1" id="KW-0812">Transmembrane</keyword>
<dbReference type="VEuPathDB" id="FungiDB:AN0466"/>
<dbReference type="KEGG" id="ani:ANIA_00466"/>
<name>Q5BG64_EMENI</name>
<dbReference type="GeneID" id="2876243"/>
<keyword evidence="1" id="KW-1133">Transmembrane helix</keyword>
<feature type="domain" description="DUF2470" evidence="2">
    <location>
        <begin position="9"/>
        <end position="81"/>
    </location>
</feature>
<dbReference type="InParanoid" id="Q5BG64"/>
<accession>Q5BG64</accession>
<accession>C8VT63</accession>
<dbReference type="InterPro" id="IPR019595">
    <property type="entry name" value="DUF2470"/>
</dbReference>
<dbReference type="RefSeq" id="XP_658070.1">
    <property type="nucleotide sequence ID" value="XM_652978.1"/>
</dbReference>
<gene>
    <name evidence="3" type="ORF">ANIA_00466</name>
</gene>
<organism evidence="3 4">
    <name type="scientific">Emericella nidulans (strain FGSC A4 / ATCC 38163 / CBS 112.46 / NRRL 194 / M139)</name>
    <name type="common">Aspergillus nidulans</name>
    <dbReference type="NCBI Taxonomy" id="227321"/>
    <lineage>
        <taxon>Eukaryota</taxon>
        <taxon>Fungi</taxon>
        <taxon>Dikarya</taxon>
        <taxon>Ascomycota</taxon>
        <taxon>Pezizomycotina</taxon>
        <taxon>Eurotiomycetes</taxon>
        <taxon>Eurotiomycetidae</taxon>
        <taxon>Eurotiales</taxon>
        <taxon>Aspergillaceae</taxon>
        <taxon>Aspergillus</taxon>
        <taxon>Aspergillus subgen. Nidulantes</taxon>
    </lineage>
</organism>
<dbReference type="PANTHER" id="PTHR37783">
    <property type="entry name" value="MEMBRANE PROTEIN, PUTATIVE (AFU_ORTHOLOGUE AFUA_1G04315)-RELATED"/>
    <property type="match status" value="1"/>
</dbReference>
<dbReference type="EMBL" id="BN001308">
    <property type="protein sequence ID" value="CBF89430.1"/>
    <property type="molecule type" value="Genomic_DNA"/>
</dbReference>
<dbReference type="HOGENOM" id="CLU_081019_0_0_1"/>
<evidence type="ECO:0000313" key="4">
    <source>
        <dbReference type="Proteomes" id="UP000000560"/>
    </source>
</evidence>
<reference evidence="4" key="2">
    <citation type="journal article" date="2009" name="Fungal Genet. Biol.">
        <title>The 2008 update of the Aspergillus nidulans genome annotation: a community effort.</title>
        <authorList>
            <person name="Wortman J.R."/>
            <person name="Gilsenan J.M."/>
            <person name="Joardar V."/>
            <person name="Deegan J."/>
            <person name="Clutterbuck J."/>
            <person name="Andersen M.R."/>
            <person name="Archer D."/>
            <person name="Bencina M."/>
            <person name="Braus G."/>
            <person name="Coutinho P."/>
            <person name="von Dohren H."/>
            <person name="Doonan J."/>
            <person name="Driessen A.J."/>
            <person name="Durek P."/>
            <person name="Espeso E."/>
            <person name="Fekete E."/>
            <person name="Flipphi M."/>
            <person name="Estrada C.G."/>
            <person name="Geysens S."/>
            <person name="Goldman G."/>
            <person name="de Groot P.W."/>
            <person name="Hansen K."/>
            <person name="Harris S.D."/>
            <person name="Heinekamp T."/>
            <person name="Helmstaedt K."/>
            <person name="Henrissat B."/>
            <person name="Hofmann G."/>
            <person name="Homan T."/>
            <person name="Horio T."/>
            <person name="Horiuchi H."/>
            <person name="James S."/>
            <person name="Jones M."/>
            <person name="Karaffa L."/>
            <person name="Karanyi Z."/>
            <person name="Kato M."/>
            <person name="Keller N."/>
            <person name="Kelly D.E."/>
            <person name="Kiel J.A."/>
            <person name="Kim J.M."/>
            <person name="van der Klei I.J."/>
            <person name="Klis F.M."/>
            <person name="Kovalchuk A."/>
            <person name="Krasevec N."/>
            <person name="Kubicek C.P."/>
            <person name="Liu B."/>
            <person name="Maccabe A."/>
            <person name="Meyer V."/>
            <person name="Mirabito P."/>
            <person name="Miskei M."/>
            <person name="Mos M."/>
            <person name="Mullins J."/>
            <person name="Nelson D.R."/>
            <person name="Nielsen J."/>
            <person name="Oakley B.R."/>
            <person name="Osmani S.A."/>
            <person name="Pakula T."/>
            <person name="Paszewski A."/>
            <person name="Paulsen I."/>
            <person name="Pilsyk S."/>
            <person name="Pocsi I."/>
            <person name="Punt P.J."/>
            <person name="Ram A.F."/>
            <person name="Ren Q."/>
            <person name="Robellet X."/>
            <person name="Robson G."/>
            <person name="Seiboth B."/>
            <person name="van Solingen P."/>
            <person name="Specht T."/>
            <person name="Sun J."/>
            <person name="Taheri-Talesh N."/>
            <person name="Takeshita N."/>
            <person name="Ussery D."/>
            <person name="vanKuyk P.A."/>
            <person name="Visser H."/>
            <person name="van de Vondervoort P.J."/>
            <person name="de Vries R.P."/>
            <person name="Walton J."/>
            <person name="Xiang X."/>
            <person name="Xiong Y."/>
            <person name="Zeng A.P."/>
            <person name="Brandt B.W."/>
            <person name="Cornell M.J."/>
            <person name="van den Hondel C.A."/>
            <person name="Visser J."/>
            <person name="Oliver S.G."/>
            <person name="Turner G."/>
        </authorList>
    </citation>
    <scope>GENOME REANNOTATION</scope>
    <source>
        <strain evidence="4">FGSC A4 / ATCC 38163 / CBS 112.46 / NRRL 194 / M139</strain>
    </source>
</reference>
<dbReference type="eggNOG" id="ENOG502RZUI">
    <property type="taxonomic scope" value="Eukaryota"/>
</dbReference>
<dbReference type="OMA" id="VECFFFD"/>
<evidence type="ECO:0000259" key="2">
    <source>
        <dbReference type="Pfam" id="PF10615"/>
    </source>
</evidence>
<evidence type="ECO:0000256" key="1">
    <source>
        <dbReference type="SAM" id="Phobius"/>
    </source>
</evidence>
<dbReference type="Gene3D" id="3.20.180.10">
    <property type="entry name" value="PNP-oxidase-like"/>
    <property type="match status" value="1"/>
</dbReference>
<dbReference type="OrthoDB" id="5553410at2759"/>
<dbReference type="AlphaFoldDB" id="Q5BG64"/>
<feature type="transmembrane region" description="Helical" evidence="1">
    <location>
        <begin position="186"/>
        <end position="204"/>
    </location>
</feature>